<organism evidence="5 6">
    <name type="scientific">Nicrophorus vespilloides</name>
    <name type="common">Boreal carrion beetle</name>
    <dbReference type="NCBI Taxonomy" id="110193"/>
    <lineage>
        <taxon>Eukaryota</taxon>
        <taxon>Metazoa</taxon>
        <taxon>Ecdysozoa</taxon>
        <taxon>Arthropoda</taxon>
        <taxon>Hexapoda</taxon>
        <taxon>Insecta</taxon>
        <taxon>Pterygota</taxon>
        <taxon>Neoptera</taxon>
        <taxon>Endopterygota</taxon>
        <taxon>Coleoptera</taxon>
        <taxon>Polyphaga</taxon>
        <taxon>Staphyliniformia</taxon>
        <taxon>Silphidae</taxon>
        <taxon>Nicrophorinae</taxon>
        <taxon>Nicrophorus</taxon>
    </lineage>
</organism>
<evidence type="ECO:0000313" key="6">
    <source>
        <dbReference type="RefSeq" id="XP_017773606.1"/>
    </source>
</evidence>
<evidence type="ECO:0000256" key="3">
    <source>
        <dbReference type="SAM" id="Coils"/>
    </source>
</evidence>
<keyword evidence="2" id="KW-0677">Repeat</keyword>
<feature type="transmembrane region" description="Helical" evidence="4">
    <location>
        <begin position="225"/>
        <end position="244"/>
    </location>
</feature>
<evidence type="ECO:0000256" key="4">
    <source>
        <dbReference type="SAM" id="Phobius"/>
    </source>
</evidence>
<keyword evidence="5" id="KW-1185">Reference proteome</keyword>
<keyword evidence="4" id="KW-0472">Membrane</keyword>
<feature type="coiled-coil region" evidence="3">
    <location>
        <begin position="146"/>
        <end position="190"/>
    </location>
</feature>
<dbReference type="Pfam" id="PF13855">
    <property type="entry name" value="LRR_8"/>
    <property type="match status" value="1"/>
</dbReference>
<sequence>MAQNQKLNLKDKVDDGEMDLSMCDIQDVPVREISTYRKVHSLDLSNNHIIQLPRNFSVLKNIIKLDLSKNKLKALPDNFGELTKLKHLDLYMNKLEHLPLSFGNLKNLKWLDLKDNPLVPAIKEVSGLCLDSKQCQTCATNIIYFYQKLKDKVDEENAIREKQRQKEKEAKEATAQKLKAQEKKSKKKDKVKVVESKPAIVKEPNTIQKTEFKTVAQVPESSKGFYSYLPLFMMIFLFVSLFVLTSLKLKETLFVEEQAIRIWNMCLSKAPAAVQSYGSKSANLIGKVHKSLGTTLLDLQHNESVLYFLDKIKSYYNSLVTSKTN</sequence>
<keyword evidence="3" id="KW-0175">Coiled coil</keyword>
<dbReference type="RefSeq" id="XP_017773606.1">
    <property type="nucleotide sequence ID" value="XM_017918117.1"/>
</dbReference>
<reference evidence="6" key="1">
    <citation type="submission" date="2025-08" db="UniProtKB">
        <authorList>
            <consortium name="RefSeq"/>
        </authorList>
    </citation>
    <scope>IDENTIFICATION</scope>
    <source>
        <tissue evidence="6">Whole Larva</tissue>
    </source>
</reference>
<keyword evidence="1" id="KW-0433">Leucine-rich repeat</keyword>
<proteinExistence type="predicted"/>
<dbReference type="Pfam" id="PF00560">
    <property type="entry name" value="LRR_1"/>
    <property type="match status" value="1"/>
</dbReference>
<dbReference type="SMART" id="SM00369">
    <property type="entry name" value="LRR_TYP"/>
    <property type="match status" value="4"/>
</dbReference>
<evidence type="ECO:0000313" key="5">
    <source>
        <dbReference type="Proteomes" id="UP000695000"/>
    </source>
</evidence>
<protein>
    <submittedName>
        <fullName evidence="6">Leucine-rich repeat-containing protein 59</fullName>
    </submittedName>
</protein>
<dbReference type="InterPro" id="IPR050216">
    <property type="entry name" value="LRR_domain-containing"/>
</dbReference>
<dbReference type="Proteomes" id="UP000695000">
    <property type="component" value="Unplaced"/>
</dbReference>
<name>A0ABM1MGA6_NICVS</name>
<dbReference type="SUPFAM" id="SSF52075">
    <property type="entry name" value="Outer arm dynein light chain 1"/>
    <property type="match status" value="1"/>
</dbReference>
<dbReference type="InterPro" id="IPR001611">
    <property type="entry name" value="Leu-rich_rpt"/>
</dbReference>
<dbReference type="Gene3D" id="3.80.10.10">
    <property type="entry name" value="Ribonuclease Inhibitor"/>
    <property type="match status" value="1"/>
</dbReference>
<dbReference type="PANTHER" id="PTHR48051">
    <property type="match status" value="1"/>
</dbReference>
<evidence type="ECO:0000256" key="1">
    <source>
        <dbReference type="ARBA" id="ARBA00022614"/>
    </source>
</evidence>
<keyword evidence="4" id="KW-0812">Transmembrane</keyword>
<evidence type="ECO:0000256" key="2">
    <source>
        <dbReference type="ARBA" id="ARBA00022737"/>
    </source>
</evidence>
<dbReference type="InterPro" id="IPR032675">
    <property type="entry name" value="LRR_dom_sf"/>
</dbReference>
<dbReference type="GeneID" id="108560531"/>
<dbReference type="InterPro" id="IPR003591">
    <property type="entry name" value="Leu-rich_rpt_typical-subtyp"/>
</dbReference>
<keyword evidence="4" id="KW-1133">Transmembrane helix</keyword>
<accession>A0ABM1MGA6</accession>
<gene>
    <name evidence="6" type="primary">LOC108560531</name>
</gene>
<dbReference type="PANTHER" id="PTHR48051:SF42">
    <property type="entry name" value="LEUCINE-RICH REPEAT-CONTAINING PROTEIN 18-LIKE"/>
    <property type="match status" value="1"/>
</dbReference>